<evidence type="ECO:0008006" key="3">
    <source>
        <dbReference type="Google" id="ProtNLM"/>
    </source>
</evidence>
<dbReference type="Proteomes" id="UP001154400">
    <property type="component" value="Chromosome"/>
</dbReference>
<protein>
    <recommendedName>
        <fullName evidence="3">WXG100 family type VII secretion target</fullName>
    </recommendedName>
</protein>
<evidence type="ECO:0000313" key="2">
    <source>
        <dbReference type="Proteomes" id="UP000006892"/>
    </source>
</evidence>
<dbReference type="EMBL" id="FN563149">
    <property type="protein sequence ID" value="CBH49785.1"/>
    <property type="molecule type" value="Genomic_DNA"/>
</dbReference>
<dbReference type="AlphaFoldDB" id="A0A3S5YB49"/>
<reference evidence="1" key="1">
    <citation type="journal article" date="2010" name="PLoS Genet.">
        <title>The genome of a pathogenic rhodococcus: cooptive virulence underpinned by key gene acquisitions.</title>
        <authorList>
            <person name="Letek M."/>
            <person name="Gonzalez P."/>
            <person name="Macarthur I."/>
            <person name="Rodriguez H."/>
            <person name="Freeman T.C."/>
            <person name="Valero-Rello A."/>
            <person name="Blanco M."/>
            <person name="Buckley T."/>
            <person name="Cherevach I."/>
            <person name="Fahey R."/>
            <person name="Hapeshi A."/>
            <person name="Holdstock J."/>
            <person name="Leadon D."/>
            <person name="Navas J."/>
            <person name="Ocampo A."/>
            <person name="Quail M.A."/>
            <person name="Sanders M."/>
            <person name="Scortti M.M."/>
            <person name="Prescott J.F."/>
            <person name="Fogarty U."/>
            <person name="Meijer W.G."/>
            <person name="Parkhill J."/>
            <person name="Bentley S.D."/>
            <person name="Vazquez-Boland J.A."/>
        </authorList>
    </citation>
    <scope>NUCLEOTIDE SEQUENCE [LARGE SCALE GENOMIC DNA]</scope>
    <source>
        <strain evidence="1 2">103S</strain>
    </source>
</reference>
<dbReference type="RefSeq" id="WP_013417024.1">
    <property type="nucleotide sequence ID" value="NC_014659.1"/>
</dbReference>
<dbReference type="KEGG" id="req:REQ_37970"/>
<name>A0A3S5YB49_RHOH1</name>
<dbReference type="Gene3D" id="1.10.287.1060">
    <property type="entry name" value="ESAT-6-like"/>
    <property type="match status" value="1"/>
</dbReference>
<accession>A0A3S5YB49</accession>
<evidence type="ECO:0000313" key="1">
    <source>
        <dbReference type="EMBL" id="CBH49785.1"/>
    </source>
</evidence>
<organism evidence="1">
    <name type="scientific">Rhodococcus hoagii (strain 103S)</name>
    <name type="common">Rhodococcus equi</name>
    <dbReference type="NCBI Taxonomy" id="685727"/>
    <lineage>
        <taxon>Bacteria</taxon>
        <taxon>Bacillati</taxon>
        <taxon>Actinomycetota</taxon>
        <taxon>Actinomycetes</taxon>
        <taxon>Mycobacteriales</taxon>
        <taxon>Nocardiaceae</taxon>
        <taxon>Prescottella</taxon>
    </lineage>
</organism>
<sequence>MTDGMWIEVDRVRSAAPRFDRVSDNLVDVRRQLDLALDAEGASWGSDATGAAFAADYVPGAEGALAALRNLTDVLTGIAGGLRDTAAAFENTDTGFSRTMGGGR</sequence>
<proteinExistence type="predicted"/>
<dbReference type="SUPFAM" id="SSF140453">
    <property type="entry name" value="EsxAB dimer-like"/>
    <property type="match status" value="1"/>
</dbReference>
<dbReference type="InterPro" id="IPR036689">
    <property type="entry name" value="ESAT-6-like_sf"/>
</dbReference>
<gene>
    <name evidence="1" type="ordered locus">REQ_37970</name>
</gene>